<gene>
    <name evidence="3" type="ORF">CI088_01940</name>
</gene>
<keyword evidence="4" id="KW-1185">Reference proteome</keyword>
<evidence type="ECO:0000313" key="4">
    <source>
        <dbReference type="Proteomes" id="UP000249828"/>
    </source>
</evidence>
<dbReference type="Pfam" id="PF01051">
    <property type="entry name" value="Rep3_N"/>
    <property type="match status" value="1"/>
</dbReference>
<feature type="domain" description="Initiator Rep protein WH1" evidence="2">
    <location>
        <begin position="6"/>
        <end position="148"/>
    </location>
</feature>
<evidence type="ECO:0000259" key="2">
    <source>
        <dbReference type="Pfam" id="PF01051"/>
    </source>
</evidence>
<dbReference type="SUPFAM" id="SSF46785">
    <property type="entry name" value="Winged helix' DNA-binding domain"/>
    <property type="match status" value="2"/>
</dbReference>
<dbReference type="Gene3D" id="1.10.10.10">
    <property type="entry name" value="Winged helix-like DNA-binding domain superfamily/Winged helix DNA-binding domain"/>
    <property type="match status" value="2"/>
</dbReference>
<comment type="caution">
    <text evidence="3">The sequence shown here is derived from an EMBL/GenBank/DDBJ whole genome shotgun (WGS) entry which is preliminary data.</text>
</comment>
<protein>
    <submittedName>
        <fullName evidence="3">Replication protein rep</fullName>
    </submittedName>
</protein>
<dbReference type="GO" id="GO:0006270">
    <property type="term" value="P:DNA replication initiation"/>
    <property type="evidence" value="ECO:0007669"/>
    <property type="project" value="InterPro"/>
</dbReference>
<dbReference type="Proteomes" id="UP000249828">
    <property type="component" value="Unassembled WGS sequence"/>
</dbReference>
<reference evidence="3 4" key="1">
    <citation type="submission" date="2017-11" db="EMBL/GenBank/DDBJ databases">
        <title>Draft genome sequence of Enterococcus plantarum TRW2 strain isolated from lettuce.</title>
        <authorList>
            <person name="Kim E.B."/>
            <person name="Marco M.L."/>
            <person name="Williams T.R."/>
            <person name="You I.H."/>
        </authorList>
    </citation>
    <scope>NUCLEOTIDE SEQUENCE [LARGE SCALE GENOMIC DNA]</scope>
    <source>
        <strain evidence="3 4">TRW2</strain>
    </source>
</reference>
<dbReference type="EMBL" id="PIEU01000016">
    <property type="protein sequence ID" value="PZL76988.1"/>
    <property type="molecule type" value="Genomic_DNA"/>
</dbReference>
<comment type="similarity">
    <text evidence="1">Belongs to the initiator RepB protein family.</text>
</comment>
<dbReference type="InterPro" id="IPR036390">
    <property type="entry name" value="WH_DNA-bd_sf"/>
</dbReference>
<accession>A0A2W3ZB70</accession>
<dbReference type="InterPro" id="IPR036388">
    <property type="entry name" value="WH-like_DNA-bd_sf"/>
</dbReference>
<dbReference type="AlphaFoldDB" id="A0A2W3ZB70"/>
<organism evidence="3 4">
    <name type="scientific">Enterococcus plantarum</name>
    <dbReference type="NCBI Taxonomy" id="1077675"/>
    <lineage>
        <taxon>Bacteria</taxon>
        <taxon>Bacillati</taxon>
        <taxon>Bacillota</taxon>
        <taxon>Bacilli</taxon>
        <taxon>Lactobacillales</taxon>
        <taxon>Enterococcaceae</taxon>
        <taxon>Enterococcus</taxon>
    </lineage>
</organism>
<evidence type="ECO:0000256" key="1">
    <source>
        <dbReference type="ARBA" id="ARBA00038283"/>
    </source>
</evidence>
<evidence type="ECO:0000313" key="3">
    <source>
        <dbReference type="EMBL" id="PZL76988.1"/>
    </source>
</evidence>
<dbReference type="Pfam" id="PF21205">
    <property type="entry name" value="Rep3_C"/>
    <property type="match status" value="1"/>
</dbReference>
<proteinExistence type="inferred from homology"/>
<dbReference type="GO" id="GO:0003887">
    <property type="term" value="F:DNA-directed DNA polymerase activity"/>
    <property type="evidence" value="ECO:0007669"/>
    <property type="project" value="InterPro"/>
</dbReference>
<dbReference type="InterPro" id="IPR000525">
    <property type="entry name" value="Initiator_Rep_WH1"/>
</dbReference>
<name>A0A2W3ZB70_9ENTE</name>
<sequence length="333" mass="39931">MNEVTKYHNDLNTVVMRRWTKEEMNFFFAIIAKARENQTKILKFESIELKELTHFSGDYNQRWNDIMDRVTDKVAQLIYKERTSKKKVVMTLFKKFEVDFESQNVTISISDEFEYILNQLNANFTSFELEEFTKIRSTYAKTTYRILKQWRTQGIKEFRKEEFHELLDIPKSYAQSDINKRVLKPIQEELTNYFKGLKVNLKKAKTRGNPITGYCFTWQAEKTGEWKDFEELRMKKTPIRTETIPEQILAVEKEDQERKKKLQEEFFQKAMQLRDRSFDEQAQLFSEAREVDTYRMPNATQFLDTLATLMSFDLKKYWDPILQKAQSEGEENG</sequence>